<dbReference type="Proteomes" id="UP000053097">
    <property type="component" value="Unassembled WGS sequence"/>
</dbReference>
<accession>A0A026VU15</accession>
<sequence>MTVSVGREAVLTCIVANLSTYKVSCYKHTTAFNLALYRFCFTQGVVRMMLKMLRDPRACAQTT</sequence>
<dbReference type="EMBL" id="KK107894">
    <property type="protein sequence ID" value="EZA47298.1"/>
    <property type="molecule type" value="Genomic_DNA"/>
</dbReference>
<organism evidence="1 2">
    <name type="scientific">Ooceraea biroi</name>
    <name type="common">Clonal raider ant</name>
    <name type="synonym">Cerapachys biroi</name>
    <dbReference type="NCBI Taxonomy" id="2015173"/>
    <lineage>
        <taxon>Eukaryota</taxon>
        <taxon>Metazoa</taxon>
        <taxon>Ecdysozoa</taxon>
        <taxon>Arthropoda</taxon>
        <taxon>Hexapoda</taxon>
        <taxon>Insecta</taxon>
        <taxon>Pterygota</taxon>
        <taxon>Neoptera</taxon>
        <taxon>Endopterygota</taxon>
        <taxon>Hymenoptera</taxon>
        <taxon>Apocrita</taxon>
        <taxon>Aculeata</taxon>
        <taxon>Formicoidea</taxon>
        <taxon>Formicidae</taxon>
        <taxon>Dorylinae</taxon>
        <taxon>Ooceraea</taxon>
    </lineage>
</organism>
<reference evidence="1 2" key="1">
    <citation type="journal article" date="2014" name="Curr. Biol.">
        <title>The genome of the clonal raider ant Cerapachys biroi.</title>
        <authorList>
            <person name="Oxley P.R."/>
            <person name="Ji L."/>
            <person name="Fetter-Pruneda I."/>
            <person name="McKenzie S.K."/>
            <person name="Li C."/>
            <person name="Hu H."/>
            <person name="Zhang G."/>
            <person name="Kronauer D.J."/>
        </authorList>
    </citation>
    <scope>NUCLEOTIDE SEQUENCE [LARGE SCALE GENOMIC DNA]</scope>
</reference>
<gene>
    <name evidence="1" type="ORF">X777_16337</name>
</gene>
<evidence type="ECO:0000313" key="2">
    <source>
        <dbReference type="Proteomes" id="UP000053097"/>
    </source>
</evidence>
<evidence type="ECO:0000313" key="1">
    <source>
        <dbReference type="EMBL" id="EZA47298.1"/>
    </source>
</evidence>
<keyword evidence="2" id="KW-1185">Reference proteome</keyword>
<proteinExistence type="predicted"/>
<dbReference type="AlphaFoldDB" id="A0A026VU15"/>
<name>A0A026VU15_OOCBI</name>
<protein>
    <submittedName>
        <fullName evidence="1">Uncharacterized protein</fullName>
    </submittedName>
</protein>